<reference evidence="2 3" key="1">
    <citation type="submission" date="2019-06" db="EMBL/GenBank/DDBJ databases">
        <title>Streptomyces sporangiiformans sp. nov., a novel actinomycete isolated from soil in Mount Song.</title>
        <authorList>
            <person name="Han L."/>
        </authorList>
    </citation>
    <scope>NUCLEOTIDE SEQUENCE [LARGE SCALE GENOMIC DNA]</scope>
    <source>
        <strain evidence="2 3">NEAU-SSA 1</strain>
    </source>
</reference>
<proteinExistence type="predicted"/>
<protein>
    <recommendedName>
        <fullName evidence="4">DUF4386 family protein</fullName>
    </recommendedName>
</protein>
<feature type="transmembrane region" description="Helical" evidence="1">
    <location>
        <begin position="213"/>
        <end position="233"/>
    </location>
</feature>
<accession>A0A505DQA3</accession>
<feature type="transmembrane region" description="Helical" evidence="1">
    <location>
        <begin position="20"/>
        <end position="41"/>
    </location>
</feature>
<dbReference type="EMBL" id="VCHX02000047">
    <property type="protein sequence ID" value="TPQ23468.1"/>
    <property type="molecule type" value="Genomic_DNA"/>
</dbReference>
<feature type="transmembrane region" description="Helical" evidence="1">
    <location>
        <begin position="61"/>
        <end position="83"/>
    </location>
</feature>
<feature type="transmembrane region" description="Helical" evidence="1">
    <location>
        <begin position="157"/>
        <end position="175"/>
    </location>
</feature>
<name>A0A505DQA3_9ACTN</name>
<dbReference type="RefSeq" id="WP_140935820.1">
    <property type="nucleotide sequence ID" value="NZ_QXMJ01000047.1"/>
</dbReference>
<evidence type="ECO:0000313" key="2">
    <source>
        <dbReference type="EMBL" id="TPQ23468.1"/>
    </source>
</evidence>
<comment type="caution">
    <text evidence="2">The sequence shown here is derived from an EMBL/GenBank/DDBJ whole genome shotgun (WGS) entry which is preliminary data.</text>
</comment>
<feature type="transmembrane region" description="Helical" evidence="1">
    <location>
        <begin position="95"/>
        <end position="114"/>
    </location>
</feature>
<keyword evidence="3" id="KW-1185">Reference proteome</keyword>
<keyword evidence="1" id="KW-0812">Transmembrane</keyword>
<evidence type="ECO:0000256" key="1">
    <source>
        <dbReference type="SAM" id="Phobius"/>
    </source>
</evidence>
<keyword evidence="1" id="KW-0472">Membrane</keyword>
<keyword evidence="1" id="KW-1133">Transmembrane helix</keyword>
<organism evidence="2 3">
    <name type="scientific">Streptomyces sporangiiformans</name>
    <dbReference type="NCBI Taxonomy" id="2315329"/>
    <lineage>
        <taxon>Bacteria</taxon>
        <taxon>Bacillati</taxon>
        <taxon>Actinomycetota</taxon>
        <taxon>Actinomycetes</taxon>
        <taxon>Kitasatosporales</taxon>
        <taxon>Streptomycetaceae</taxon>
        <taxon>Streptomyces</taxon>
    </lineage>
</organism>
<sequence length="246" mass="25344">MPAAGSTRETHPAGSAGSELTIAGALMVVGFLINIVSTALHPSGEEDDHQAIFTEYADSDAWVAVHLGQFVGVLVALGGLLVLYRALRGTGRSALLAHLAAALTVATAAMWAVLQGLDGVGLKQAADAWAAASAADKQIRFADAETVRWLEWGFQSYFRILLGLAFALFGAALIAGRSVAGALGWAAVLAGIISVVIGVDVGYSGLASGLQDALGIAFFIVALIFAFGVLISGMRKHGRRSSREAP</sequence>
<feature type="transmembrane region" description="Helical" evidence="1">
    <location>
        <begin position="182"/>
        <end position="201"/>
    </location>
</feature>
<gene>
    <name evidence="2" type="ORF">FGD71_004420</name>
</gene>
<evidence type="ECO:0000313" key="3">
    <source>
        <dbReference type="Proteomes" id="UP000317378"/>
    </source>
</evidence>
<dbReference type="AlphaFoldDB" id="A0A505DQA3"/>
<evidence type="ECO:0008006" key="4">
    <source>
        <dbReference type="Google" id="ProtNLM"/>
    </source>
</evidence>
<dbReference type="Proteomes" id="UP000317378">
    <property type="component" value="Unassembled WGS sequence"/>
</dbReference>